<protein>
    <recommendedName>
        <fullName evidence="3">N-acetyl sugar amidotransferase</fullName>
    </recommendedName>
</protein>
<dbReference type="SUPFAM" id="SSF52402">
    <property type="entry name" value="Adenine nucleotide alpha hydrolases-like"/>
    <property type="match status" value="1"/>
</dbReference>
<reference evidence="1 2" key="1">
    <citation type="submission" date="2011-08" db="EMBL/GenBank/DDBJ databases">
        <title>The Genome Sequence of Selenomonas noxia F0398.</title>
        <authorList>
            <consortium name="The Broad Institute Genome Sequencing Platform"/>
            <person name="Earl A."/>
            <person name="Ward D."/>
            <person name="Feldgarden M."/>
            <person name="Gevers D."/>
            <person name="Izard J."/>
            <person name="Ganesan A."/>
            <person name="Blanton J.M."/>
            <person name="Baranova O.V."/>
            <person name="Tanner A.C."/>
            <person name="Dewhirst F.E."/>
            <person name="Young S.K."/>
            <person name="Zeng Q."/>
            <person name="Gargeya S."/>
            <person name="Fitzgerald M."/>
            <person name="Haas B."/>
            <person name="Abouelleil A."/>
            <person name="Alvarado L."/>
            <person name="Arachchi H.M."/>
            <person name="Berlin A."/>
            <person name="Brown A."/>
            <person name="Chapman S.B."/>
            <person name="Chen Z."/>
            <person name="Dunbar C."/>
            <person name="Freedman E."/>
            <person name="Gearin G."/>
            <person name="Gellesch M."/>
            <person name="Goldberg J."/>
            <person name="Griggs A."/>
            <person name="Gujja S."/>
            <person name="Heiman D."/>
            <person name="Howarth C."/>
            <person name="Larson L."/>
            <person name="Lui A."/>
            <person name="MacDonald P.J.P."/>
            <person name="Montmayeur A."/>
            <person name="Murphy C."/>
            <person name="Neiman D."/>
            <person name="Pearson M."/>
            <person name="Priest M."/>
            <person name="Roberts A."/>
            <person name="Saif S."/>
            <person name="Shea T."/>
            <person name="Shenoy N."/>
            <person name="Sisk P."/>
            <person name="Stolte C."/>
            <person name="Sykes S."/>
            <person name="Wortman J."/>
            <person name="Nusbaum C."/>
            <person name="Birren B."/>
        </authorList>
    </citation>
    <scope>NUCLEOTIDE SEQUENCE [LARGE SCALE GENOMIC DNA]</scope>
    <source>
        <strain evidence="1 2">F0398</strain>
    </source>
</reference>
<gene>
    <name evidence="1" type="ORF">HMPREF9432_01600</name>
</gene>
<keyword evidence="2" id="KW-1185">Reference proteome</keyword>
<dbReference type="EMBL" id="ADGH01000016">
    <property type="protein sequence ID" value="EHG23926.1"/>
    <property type="molecule type" value="Genomic_DNA"/>
</dbReference>
<dbReference type="Gene3D" id="3.40.50.620">
    <property type="entry name" value="HUPs"/>
    <property type="match status" value="1"/>
</dbReference>
<dbReference type="Proteomes" id="UP000003175">
    <property type="component" value="Unassembled WGS sequence"/>
</dbReference>
<dbReference type="InterPro" id="IPR014729">
    <property type="entry name" value="Rossmann-like_a/b/a_fold"/>
</dbReference>
<dbReference type="NCBIfam" id="TIGR03573">
    <property type="entry name" value="WbuX"/>
    <property type="match status" value="1"/>
</dbReference>
<evidence type="ECO:0000313" key="2">
    <source>
        <dbReference type="Proteomes" id="UP000003175"/>
    </source>
</evidence>
<organism evidence="1 2">
    <name type="scientific">Selenomonas noxia F0398</name>
    <dbReference type="NCBI Taxonomy" id="702437"/>
    <lineage>
        <taxon>Bacteria</taxon>
        <taxon>Bacillati</taxon>
        <taxon>Bacillota</taxon>
        <taxon>Negativicutes</taxon>
        <taxon>Selenomonadales</taxon>
        <taxon>Selenomonadaceae</taxon>
        <taxon>Selenomonas</taxon>
    </lineage>
</organism>
<sequence>MEFCKHCVMPDTRPGLHLNSEGVCEACASYENRQEIDWRVRRRDLERILDRFRSKDGKNYDCIVPVSGGKDSTYQVVKMLQLGMHPLCITFMASDLSEIGHQNILNLQNIGVDYITFTANPRIKNKMARLSLERVGDICWLEEVGANSFIYRSAVQYNIPLIIWGENPDTEYGGPAADGARVDRAWLERWANLLGLSVWDLVGVDGIREIDLIPYQVPTDEELASVGVTGLYLGYYLPWDGVMNNIISRGHGMRSYDRVIEGSVEDAGNTDDYRMGIHHYFKYLKYGYSRASDIVSQHIRAGRLTREDGVELVRLNDGKFPWTYLGKPLAEILEPLELTVDEFIAICDRYTNRSYFKTDEHGNLLKDRHGNLIKKDEYLVR</sequence>
<accession>A0ABN0DNT5</accession>
<proteinExistence type="predicted"/>
<dbReference type="InterPro" id="IPR020022">
    <property type="entry name" value="N-acetyl_sugar_amidoTrfase"/>
</dbReference>
<comment type="caution">
    <text evidence="1">The sequence shown here is derived from an EMBL/GenBank/DDBJ whole genome shotgun (WGS) entry which is preliminary data.</text>
</comment>
<evidence type="ECO:0008006" key="3">
    <source>
        <dbReference type="Google" id="ProtNLM"/>
    </source>
</evidence>
<evidence type="ECO:0000313" key="1">
    <source>
        <dbReference type="EMBL" id="EHG23926.1"/>
    </source>
</evidence>
<name>A0ABN0DNT5_9FIRM</name>